<protein>
    <submittedName>
        <fullName evidence="1">Uncharacterized protein</fullName>
    </submittedName>
</protein>
<dbReference type="OMA" id="WAASTID"/>
<gene>
    <name evidence="1" type="ORF">chiPu_0013853</name>
</gene>
<evidence type="ECO:0000313" key="2">
    <source>
        <dbReference type="Proteomes" id="UP000287033"/>
    </source>
</evidence>
<keyword evidence="2" id="KW-1185">Reference proteome</keyword>
<dbReference type="Proteomes" id="UP000287033">
    <property type="component" value="Unassembled WGS sequence"/>
</dbReference>
<dbReference type="EMBL" id="BEZZ01000691">
    <property type="protein sequence ID" value="GCC35370.1"/>
    <property type="molecule type" value="Genomic_DNA"/>
</dbReference>
<evidence type="ECO:0000313" key="1">
    <source>
        <dbReference type="EMBL" id="GCC35370.1"/>
    </source>
</evidence>
<organism evidence="1 2">
    <name type="scientific">Chiloscyllium punctatum</name>
    <name type="common">Brownbanded bambooshark</name>
    <name type="synonym">Hemiscyllium punctatum</name>
    <dbReference type="NCBI Taxonomy" id="137246"/>
    <lineage>
        <taxon>Eukaryota</taxon>
        <taxon>Metazoa</taxon>
        <taxon>Chordata</taxon>
        <taxon>Craniata</taxon>
        <taxon>Vertebrata</taxon>
        <taxon>Chondrichthyes</taxon>
        <taxon>Elasmobranchii</taxon>
        <taxon>Galeomorphii</taxon>
        <taxon>Galeoidea</taxon>
        <taxon>Orectolobiformes</taxon>
        <taxon>Hemiscylliidae</taxon>
        <taxon>Chiloscyllium</taxon>
    </lineage>
</organism>
<dbReference type="OrthoDB" id="9325260at2759"/>
<name>A0A401SY99_CHIPU</name>
<proteinExistence type="predicted"/>
<reference evidence="1 2" key="1">
    <citation type="journal article" date="2018" name="Nat. Ecol. Evol.">
        <title>Shark genomes provide insights into elasmobranch evolution and the origin of vertebrates.</title>
        <authorList>
            <person name="Hara Y"/>
            <person name="Yamaguchi K"/>
            <person name="Onimaru K"/>
            <person name="Kadota M"/>
            <person name="Koyanagi M"/>
            <person name="Keeley SD"/>
            <person name="Tatsumi K"/>
            <person name="Tanaka K"/>
            <person name="Motone F"/>
            <person name="Kageyama Y"/>
            <person name="Nozu R"/>
            <person name="Adachi N"/>
            <person name="Nishimura O"/>
            <person name="Nakagawa R"/>
            <person name="Tanegashima C"/>
            <person name="Kiyatake I"/>
            <person name="Matsumoto R"/>
            <person name="Murakumo K"/>
            <person name="Nishida K"/>
            <person name="Terakita A"/>
            <person name="Kuratani S"/>
            <person name="Sato K"/>
            <person name="Hyodo S Kuraku.S."/>
        </authorList>
    </citation>
    <scope>NUCLEOTIDE SEQUENCE [LARGE SCALE GENOMIC DNA]</scope>
</reference>
<comment type="caution">
    <text evidence="1">The sequence shown here is derived from an EMBL/GenBank/DDBJ whole genome shotgun (WGS) entry which is preliminary data.</text>
</comment>
<dbReference type="AlphaFoldDB" id="A0A401SY99"/>
<sequence length="182" mass="19189">MGEEPELESDFMEVDRTVGAAVVLNGKVDAYMLKAALGEAGGVMVMEDLSSSNPAVVAGDSREENNEAAIPFPDGDSGTADAFTGEEFKAEEDFMEYCVCVTTVLIGEGADLNDLIGDAKSLTDLTEDAVEAPRIDLMGEEEETDQTDFNGDAVGVLDVEFDRDAIPDFTAPATEMGAAAQD</sequence>
<accession>A0A401SY99</accession>